<dbReference type="NCBIfam" id="NF002343">
    <property type="entry name" value="PRK01305.1-4"/>
    <property type="match status" value="1"/>
</dbReference>
<evidence type="ECO:0000259" key="5">
    <source>
        <dbReference type="Pfam" id="PF04376"/>
    </source>
</evidence>
<dbReference type="SUPFAM" id="SSF55729">
    <property type="entry name" value="Acyl-CoA N-acyltransferases (Nat)"/>
    <property type="match status" value="1"/>
</dbReference>
<name>A0A7Y3RP98_9PROT</name>
<dbReference type="GO" id="GO:0008914">
    <property type="term" value="F:leucyl-tRNA--protein transferase activity"/>
    <property type="evidence" value="ECO:0007669"/>
    <property type="project" value="UniProtKB-UniRule"/>
</dbReference>
<comment type="caution">
    <text evidence="7">The sequence shown here is derived from an EMBL/GenBank/DDBJ whole genome shotgun (WGS) entry which is preliminary data.</text>
</comment>
<evidence type="ECO:0000313" key="8">
    <source>
        <dbReference type="Proteomes" id="UP000536835"/>
    </source>
</evidence>
<evidence type="ECO:0000256" key="2">
    <source>
        <dbReference type="ARBA" id="ARBA00022679"/>
    </source>
</evidence>
<dbReference type="PIRSF" id="PIRSF037208">
    <property type="entry name" value="ATE_pro_prd"/>
    <property type="match status" value="1"/>
</dbReference>
<dbReference type="EC" id="2.3.2.29" evidence="4"/>
<organism evidence="7 8">
    <name type="scientific">Parvularcula mediterranea</name>
    <dbReference type="NCBI Taxonomy" id="2732508"/>
    <lineage>
        <taxon>Bacteria</taxon>
        <taxon>Pseudomonadati</taxon>
        <taxon>Pseudomonadota</taxon>
        <taxon>Alphaproteobacteria</taxon>
        <taxon>Parvularculales</taxon>
        <taxon>Parvularculaceae</taxon>
        <taxon>Parvularcula</taxon>
    </lineage>
</organism>
<comment type="function">
    <text evidence="4">Functions in the N-end rule pathway of protein degradation where it conjugates Leu from its aminoacyl-tRNA to the N-termini of proteins containing an N-terminal aspartate or glutamate.</text>
</comment>
<evidence type="ECO:0000313" key="7">
    <source>
        <dbReference type="EMBL" id="NNU17186.1"/>
    </source>
</evidence>
<comment type="subcellular location">
    <subcellularLocation>
        <location evidence="4">Cytoplasm</location>
    </subcellularLocation>
</comment>
<dbReference type="GO" id="GO:0005737">
    <property type="term" value="C:cytoplasm"/>
    <property type="evidence" value="ECO:0007669"/>
    <property type="project" value="UniProtKB-SubCell"/>
</dbReference>
<dbReference type="GO" id="GO:0004057">
    <property type="term" value="F:arginyl-tRNA--protein transferase activity"/>
    <property type="evidence" value="ECO:0007669"/>
    <property type="project" value="InterPro"/>
</dbReference>
<dbReference type="InterPro" id="IPR007472">
    <property type="entry name" value="N-end_Aminoacyl_Trfase_C"/>
</dbReference>
<comment type="catalytic activity">
    <reaction evidence="4">
        <text>N-terminal L-glutamyl-[protein] + L-leucyl-tRNA(Leu) = N-terminal L-leucyl-L-glutamyl-[protein] + tRNA(Leu) + H(+)</text>
        <dbReference type="Rhea" id="RHEA:50412"/>
        <dbReference type="Rhea" id="RHEA-COMP:9613"/>
        <dbReference type="Rhea" id="RHEA-COMP:9622"/>
        <dbReference type="Rhea" id="RHEA-COMP:12664"/>
        <dbReference type="Rhea" id="RHEA-COMP:12668"/>
        <dbReference type="ChEBI" id="CHEBI:15378"/>
        <dbReference type="ChEBI" id="CHEBI:64721"/>
        <dbReference type="ChEBI" id="CHEBI:78442"/>
        <dbReference type="ChEBI" id="CHEBI:78494"/>
        <dbReference type="ChEBI" id="CHEBI:133041"/>
        <dbReference type="EC" id="2.3.2.29"/>
    </reaction>
</comment>
<dbReference type="HAMAP" id="MF_00689">
    <property type="entry name" value="Bpt"/>
    <property type="match status" value="1"/>
</dbReference>
<keyword evidence="3 4" id="KW-0012">Acyltransferase</keyword>
<dbReference type="InterPro" id="IPR030700">
    <property type="entry name" value="N-end_Aminoacyl_Trfase"/>
</dbReference>
<comment type="similarity">
    <text evidence="4">Belongs to the R-transferase family. Bpt subfamily.</text>
</comment>
<protein>
    <recommendedName>
        <fullName evidence="4">Aspartate/glutamate leucyltransferase</fullName>
        <ecNumber evidence="4">2.3.2.29</ecNumber>
    </recommendedName>
</protein>
<dbReference type="InterPro" id="IPR017138">
    <property type="entry name" value="Asp_Glu_LeuTrfase"/>
</dbReference>
<feature type="domain" description="N-end aminoacyl transferase N-terminal" evidence="5">
    <location>
        <begin position="18"/>
        <end position="87"/>
    </location>
</feature>
<evidence type="ECO:0000256" key="4">
    <source>
        <dbReference type="HAMAP-Rule" id="MF_00689"/>
    </source>
</evidence>
<dbReference type="PANTHER" id="PTHR21367:SF1">
    <property type="entry name" value="ARGINYL-TRNA--PROTEIN TRANSFERASE 1"/>
    <property type="match status" value="1"/>
</dbReference>
<dbReference type="RefSeq" id="WP_173200372.1">
    <property type="nucleotide sequence ID" value="NZ_JABFCX010000003.1"/>
</dbReference>
<keyword evidence="8" id="KW-1185">Reference proteome</keyword>
<dbReference type="Proteomes" id="UP000536835">
    <property type="component" value="Unassembled WGS sequence"/>
</dbReference>
<evidence type="ECO:0000256" key="3">
    <source>
        <dbReference type="ARBA" id="ARBA00023315"/>
    </source>
</evidence>
<dbReference type="InterPro" id="IPR007471">
    <property type="entry name" value="N-end_Aminoacyl_Trfase_N"/>
</dbReference>
<dbReference type="InterPro" id="IPR016181">
    <property type="entry name" value="Acyl_CoA_acyltransferase"/>
</dbReference>
<proteinExistence type="inferred from homology"/>
<accession>A0A7Y3RP98</accession>
<reference evidence="7 8" key="1">
    <citation type="submission" date="2020-05" db="EMBL/GenBank/DDBJ databases">
        <title>Parvularcula mediterraneae sp. nov., isolated from polypropylene straw from shallow seawater of the seashore of Laganas in Zakynthos island, Greece.</title>
        <authorList>
            <person name="Szabo I."/>
            <person name="Al-Omari J."/>
            <person name="Rado J."/>
            <person name="Szerdahelyi G.S."/>
        </authorList>
    </citation>
    <scope>NUCLEOTIDE SEQUENCE [LARGE SCALE GENOMIC DNA]</scope>
    <source>
        <strain evidence="7 8">ZS-1/3</strain>
    </source>
</reference>
<dbReference type="NCBIfam" id="NF002346">
    <property type="entry name" value="PRK01305.2-3"/>
    <property type="match status" value="1"/>
</dbReference>
<dbReference type="EMBL" id="JABFCX010000003">
    <property type="protein sequence ID" value="NNU17186.1"/>
    <property type="molecule type" value="Genomic_DNA"/>
</dbReference>
<dbReference type="GO" id="GO:0071596">
    <property type="term" value="P:ubiquitin-dependent protein catabolic process via the N-end rule pathway"/>
    <property type="evidence" value="ECO:0007669"/>
    <property type="project" value="InterPro"/>
</dbReference>
<dbReference type="Pfam" id="PF04377">
    <property type="entry name" value="ATE_C"/>
    <property type="match status" value="1"/>
</dbReference>
<keyword evidence="1 4" id="KW-0963">Cytoplasm</keyword>
<sequence length="240" mass="27359">MNTFFLGARSEFYVTAASDCPYLEGKKEKKIFTFLGGDKAAEFNALLSRRGFRRSQNIAYLPACDGCNACRPVRIVVEGFEDARYKRTFKRNADLNRTLTPAKVTEEQFSVLRDYLDSRHDGGGMHDMTVLDYQQMVEQTPVDTVIIEYRDEAGKLLACALSDRLEDGLSMVYSFFDPEASKRSLGTFMIADHVRLAGELGLPYVYLGYWVDGSPKMDYKRNFAPLEVLSRDGWTVMRKR</sequence>
<keyword evidence="2 4" id="KW-0808">Transferase</keyword>
<evidence type="ECO:0000259" key="6">
    <source>
        <dbReference type="Pfam" id="PF04377"/>
    </source>
</evidence>
<gene>
    <name evidence="4" type="primary">bpt</name>
    <name evidence="7" type="ORF">HK107_12715</name>
</gene>
<comment type="catalytic activity">
    <reaction evidence="4">
        <text>N-terminal L-aspartyl-[protein] + L-leucyl-tRNA(Leu) = N-terminal L-leucyl-L-aspartyl-[protein] + tRNA(Leu) + H(+)</text>
        <dbReference type="Rhea" id="RHEA:50420"/>
        <dbReference type="Rhea" id="RHEA-COMP:9613"/>
        <dbReference type="Rhea" id="RHEA-COMP:9622"/>
        <dbReference type="Rhea" id="RHEA-COMP:12669"/>
        <dbReference type="Rhea" id="RHEA-COMP:12674"/>
        <dbReference type="ChEBI" id="CHEBI:15378"/>
        <dbReference type="ChEBI" id="CHEBI:64720"/>
        <dbReference type="ChEBI" id="CHEBI:78442"/>
        <dbReference type="ChEBI" id="CHEBI:78494"/>
        <dbReference type="ChEBI" id="CHEBI:133042"/>
        <dbReference type="EC" id="2.3.2.29"/>
    </reaction>
</comment>
<dbReference type="Pfam" id="PF04376">
    <property type="entry name" value="ATE_N"/>
    <property type="match status" value="1"/>
</dbReference>
<evidence type="ECO:0000256" key="1">
    <source>
        <dbReference type="ARBA" id="ARBA00022490"/>
    </source>
</evidence>
<dbReference type="AlphaFoldDB" id="A0A7Y3RP98"/>
<feature type="domain" description="N-end rule aminoacyl transferase C-terminal" evidence="6">
    <location>
        <begin position="107"/>
        <end position="229"/>
    </location>
</feature>
<dbReference type="PANTHER" id="PTHR21367">
    <property type="entry name" value="ARGININE-TRNA-PROTEIN TRANSFERASE 1"/>
    <property type="match status" value="1"/>
</dbReference>